<proteinExistence type="predicted"/>
<keyword evidence="1" id="KW-1133">Transmembrane helix</keyword>
<organism evidence="3 4">
    <name type="scientific">Nocardioides piscis</name>
    <dbReference type="NCBI Taxonomy" id="2714938"/>
    <lineage>
        <taxon>Bacteria</taxon>
        <taxon>Bacillati</taxon>
        <taxon>Actinomycetota</taxon>
        <taxon>Actinomycetes</taxon>
        <taxon>Propionibacteriales</taxon>
        <taxon>Nocardioidaceae</taxon>
        <taxon>Nocardioides</taxon>
    </lineage>
</organism>
<dbReference type="KEGG" id="npi:G7071_14175"/>
<dbReference type="RefSeq" id="WP_166319807.1">
    <property type="nucleotide sequence ID" value="NZ_CP049866.1"/>
</dbReference>
<accession>A0A6G7YHZ3</accession>
<evidence type="ECO:0000313" key="4">
    <source>
        <dbReference type="Proteomes" id="UP000502035"/>
    </source>
</evidence>
<feature type="domain" description="Low molecular weight protein antigen 6 PH" evidence="2">
    <location>
        <begin position="72"/>
        <end position="141"/>
    </location>
</feature>
<feature type="transmembrane region" description="Helical" evidence="1">
    <location>
        <begin position="20"/>
        <end position="38"/>
    </location>
</feature>
<dbReference type="AlphaFoldDB" id="A0A6G7YHZ3"/>
<dbReference type="EMBL" id="CP049866">
    <property type="protein sequence ID" value="QIK76400.1"/>
    <property type="molecule type" value="Genomic_DNA"/>
</dbReference>
<keyword evidence="4" id="KW-1185">Reference proteome</keyword>
<reference evidence="3 4" key="1">
    <citation type="submission" date="2020-03" db="EMBL/GenBank/DDBJ databases">
        <title>Nocardioides sp. nov., isolated from fish.</title>
        <authorList>
            <person name="Hyun D.-W."/>
            <person name="Bae J.-W."/>
        </authorList>
    </citation>
    <scope>NUCLEOTIDE SEQUENCE [LARGE SCALE GENOMIC DNA]</scope>
    <source>
        <strain evidence="3 4">HDW12A</strain>
    </source>
</reference>
<evidence type="ECO:0000259" key="2">
    <source>
        <dbReference type="Pfam" id="PF10756"/>
    </source>
</evidence>
<dbReference type="InterPro" id="IPR019692">
    <property type="entry name" value="CFP-6_PH"/>
</dbReference>
<protein>
    <submittedName>
        <fullName evidence="3">PH domain-containing protein</fullName>
    </submittedName>
</protein>
<keyword evidence="1" id="KW-0812">Transmembrane</keyword>
<name>A0A6G7YHZ3_9ACTN</name>
<evidence type="ECO:0000256" key="1">
    <source>
        <dbReference type="SAM" id="Phobius"/>
    </source>
</evidence>
<keyword evidence="1" id="KW-0472">Membrane</keyword>
<evidence type="ECO:0000313" key="3">
    <source>
        <dbReference type="EMBL" id="QIK76400.1"/>
    </source>
</evidence>
<sequence length="146" mass="15887">MSSVEPVTLPHTWRPLGVRVAVVFFGSMLVLVCAFAWLGFDPEIRAKFTVFQRSTLLGLGLLYAAVGHALARSRVEASQQGLHVVNGYKSRDYEWAEVVAIHLTAGSPWATIDLADGTTASILALQGSDGERARLAVRQLRGLINR</sequence>
<dbReference type="Pfam" id="PF10756">
    <property type="entry name" value="bPH_6"/>
    <property type="match status" value="1"/>
</dbReference>
<feature type="transmembrane region" description="Helical" evidence="1">
    <location>
        <begin position="50"/>
        <end position="71"/>
    </location>
</feature>
<dbReference type="Proteomes" id="UP000502035">
    <property type="component" value="Chromosome"/>
</dbReference>
<gene>
    <name evidence="3" type="ORF">G7071_14175</name>
</gene>